<accession>A0A967AUT9</accession>
<dbReference type="SUPFAM" id="SSF101898">
    <property type="entry name" value="NHL repeat"/>
    <property type="match status" value="1"/>
</dbReference>
<evidence type="ECO:0008006" key="3">
    <source>
        <dbReference type="Google" id="ProtNLM"/>
    </source>
</evidence>
<reference evidence="1" key="1">
    <citation type="submission" date="2019-07" db="EMBL/GenBank/DDBJ databases">
        <authorList>
            <person name="De-Chao Zhang Q."/>
        </authorList>
    </citation>
    <scope>NUCLEOTIDE SEQUENCE</scope>
    <source>
        <strain evidence="1">TP-CH-4</strain>
    </source>
</reference>
<evidence type="ECO:0000313" key="2">
    <source>
        <dbReference type="Proteomes" id="UP000707206"/>
    </source>
</evidence>
<evidence type="ECO:0000313" key="1">
    <source>
        <dbReference type="EMBL" id="NHF60653.1"/>
    </source>
</evidence>
<gene>
    <name evidence="1" type="ORF">FK220_014960</name>
</gene>
<name>A0A967AUT9_9FLAO</name>
<dbReference type="EMBL" id="VIKU02000004">
    <property type="protein sequence ID" value="NHF60653.1"/>
    <property type="molecule type" value="Genomic_DNA"/>
</dbReference>
<comment type="caution">
    <text evidence="1">The sequence shown here is derived from an EMBL/GenBank/DDBJ whole genome shotgun (WGS) entry which is preliminary data.</text>
</comment>
<keyword evidence="2" id="KW-1185">Reference proteome</keyword>
<dbReference type="PROSITE" id="PS51257">
    <property type="entry name" value="PROKAR_LIPOPROTEIN"/>
    <property type="match status" value="1"/>
</dbReference>
<dbReference type="Proteomes" id="UP000707206">
    <property type="component" value="Unassembled WGS sequence"/>
</dbReference>
<organism evidence="1 2">
    <name type="scientific">Pelagihabitans pacificus</name>
    <dbReference type="NCBI Taxonomy" id="2696054"/>
    <lineage>
        <taxon>Bacteria</taxon>
        <taxon>Pseudomonadati</taxon>
        <taxon>Bacteroidota</taxon>
        <taxon>Flavobacteriia</taxon>
        <taxon>Flavobacteriales</taxon>
        <taxon>Flavobacteriaceae</taxon>
        <taxon>Pelagihabitans</taxon>
    </lineage>
</organism>
<dbReference type="RefSeq" id="WP_152575144.1">
    <property type="nucleotide sequence ID" value="NZ_VIKU02000004.1"/>
</dbReference>
<dbReference type="AlphaFoldDB" id="A0A967AUT9"/>
<reference evidence="1" key="2">
    <citation type="submission" date="2020-03" db="EMBL/GenBank/DDBJ databases">
        <title>Flavobacteriaceae bacterium strain TP-CH-4, a member of the family Flavobacteriaceae isolated from a deep-sea seamount.</title>
        <authorList>
            <person name="Zhang D.-C."/>
        </authorList>
    </citation>
    <scope>NUCLEOTIDE SEQUENCE</scope>
    <source>
        <strain evidence="1">TP-CH-4</strain>
    </source>
</reference>
<sequence>MKKYFLSLLVIGLLFSCTNYGQLTFVTKLPKKLDENSGILHLNDSTVWFIQDGGNSDELYQVGLDGSLLNELKVKNGKNVDWEDLAKDEKGNVYIGDFGNNDSDRKDLVIYKVPNPEIEKGDKIDAQKIKFRYPDQKKFPPKNKKEQFDAEALFYKKGYLFIITKNRTHPFTGKARIYKVPAKKGKYKAVYVGEFTTCMEEASCRVTAATISDDGKTIVLLGEGKLWIFSNFSGDDFSKGTMKTIDLKATSQLEAVCFLNEHTLLISDEERSNTGRNLYSFNLK</sequence>
<protein>
    <recommendedName>
        <fullName evidence="3">SdiA-regulated</fullName>
    </recommendedName>
</protein>
<proteinExistence type="predicted"/>